<evidence type="ECO:0000313" key="1">
    <source>
        <dbReference type="EMBL" id="CDM69379.1"/>
    </source>
</evidence>
<dbReference type="RefSeq" id="WP_156930542.1">
    <property type="nucleotide sequence ID" value="NZ_HG917868.1"/>
</dbReference>
<name>W6S0J2_9CLOT</name>
<proteinExistence type="predicted"/>
<gene>
    <name evidence="1" type="ORF">CM240_2236</name>
</gene>
<evidence type="ECO:0000313" key="2">
    <source>
        <dbReference type="Proteomes" id="UP000019426"/>
    </source>
</evidence>
<dbReference type="KEGG" id="clt:CM240_2236"/>
<dbReference type="STRING" id="1216932.CM240_2236"/>
<reference evidence="1 2" key="1">
    <citation type="submission" date="2013-11" db="EMBL/GenBank/DDBJ databases">
        <title>Complete genome sequence of Clostridum sp. M2/40.</title>
        <authorList>
            <person name="Wibberg D."/>
            <person name="Puehler A."/>
            <person name="Schlueter A."/>
        </authorList>
    </citation>
    <scope>NUCLEOTIDE SEQUENCE [LARGE SCALE GENOMIC DNA]</scope>
    <source>
        <strain evidence="2">M2/40</strain>
    </source>
</reference>
<dbReference type="EMBL" id="HG917868">
    <property type="protein sequence ID" value="CDM69379.1"/>
    <property type="molecule type" value="Genomic_DNA"/>
</dbReference>
<dbReference type="HOGENOM" id="CLU_3181964_0_0_9"/>
<dbReference type="Proteomes" id="UP000019426">
    <property type="component" value="Chromosome M2/40_rep1"/>
</dbReference>
<dbReference type="AlphaFoldDB" id="W6S0J2"/>
<dbReference type="PATRIC" id="fig|1216932.3.peg.2220"/>
<keyword evidence="2" id="KW-1185">Reference proteome</keyword>
<accession>W6S0J2</accession>
<organism evidence="1 2">
    <name type="scientific">Clostridium bornimense</name>
    <dbReference type="NCBI Taxonomy" id="1216932"/>
    <lineage>
        <taxon>Bacteria</taxon>
        <taxon>Bacillati</taxon>
        <taxon>Bacillota</taxon>
        <taxon>Clostridia</taxon>
        <taxon>Eubacteriales</taxon>
        <taxon>Clostridiaceae</taxon>
        <taxon>Clostridium</taxon>
    </lineage>
</organism>
<protein>
    <submittedName>
        <fullName evidence="1">Uncharacterized protein</fullName>
    </submittedName>
</protein>
<sequence length="46" mass="5362">MKNDISQELFDLEIETSNGLKSNFLSDVKKLEELTKKCFKEVRSIL</sequence>